<accession>A0AA88DYY7</accession>
<name>A0AA88DYY7_FICCA</name>
<keyword evidence="7" id="KW-0539">Nucleus</keyword>
<dbReference type="GO" id="GO:0016787">
    <property type="term" value="F:hydrolase activity"/>
    <property type="evidence" value="ECO:0007669"/>
    <property type="project" value="UniProtKB-KW"/>
</dbReference>
<comment type="caution">
    <text evidence="10">The sequence shown here is derived from an EMBL/GenBank/DDBJ whole genome shotgun (WGS) entry which is preliminary data.</text>
</comment>
<proteinExistence type="inferred from homology"/>
<organism evidence="10 11">
    <name type="scientific">Ficus carica</name>
    <name type="common">Common fig</name>
    <dbReference type="NCBI Taxonomy" id="3494"/>
    <lineage>
        <taxon>Eukaryota</taxon>
        <taxon>Viridiplantae</taxon>
        <taxon>Streptophyta</taxon>
        <taxon>Embryophyta</taxon>
        <taxon>Tracheophyta</taxon>
        <taxon>Spermatophyta</taxon>
        <taxon>Magnoliopsida</taxon>
        <taxon>eudicotyledons</taxon>
        <taxon>Gunneridae</taxon>
        <taxon>Pentapetalae</taxon>
        <taxon>rosids</taxon>
        <taxon>fabids</taxon>
        <taxon>Rosales</taxon>
        <taxon>Moraceae</taxon>
        <taxon>Ficeae</taxon>
        <taxon>Ficus</taxon>
    </lineage>
</organism>
<reference evidence="10" key="1">
    <citation type="submission" date="2023-07" db="EMBL/GenBank/DDBJ databases">
        <title>draft genome sequence of fig (Ficus carica).</title>
        <authorList>
            <person name="Takahashi T."/>
            <person name="Nishimura K."/>
        </authorList>
    </citation>
    <scope>NUCLEOTIDE SEQUENCE</scope>
</reference>
<evidence type="ECO:0000256" key="1">
    <source>
        <dbReference type="ARBA" id="ARBA00001968"/>
    </source>
</evidence>
<comment type="cofactor">
    <cofactor evidence="1">
        <name>a divalent metal cation</name>
        <dbReference type="ChEBI" id="CHEBI:60240"/>
    </cofactor>
</comment>
<dbReference type="GO" id="GO:0004518">
    <property type="term" value="F:nuclease activity"/>
    <property type="evidence" value="ECO:0007669"/>
    <property type="project" value="UniProtKB-KW"/>
</dbReference>
<keyword evidence="11" id="KW-1185">Reference proteome</keyword>
<evidence type="ECO:0000256" key="6">
    <source>
        <dbReference type="ARBA" id="ARBA00022801"/>
    </source>
</evidence>
<evidence type="ECO:0000256" key="3">
    <source>
        <dbReference type="ARBA" id="ARBA00006958"/>
    </source>
</evidence>
<comment type="subcellular location">
    <subcellularLocation>
        <location evidence="2">Nucleus</location>
    </subcellularLocation>
</comment>
<comment type="similarity">
    <text evidence="3">Belongs to the HARBI1 family.</text>
</comment>
<dbReference type="InterPro" id="IPR027806">
    <property type="entry name" value="HARBI1_dom"/>
</dbReference>
<dbReference type="Proteomes" id="UP001187192">
    <property type="component" value="Unassembled WGS sequence"/>
</dbReference>
<dbReference type="GO" id="GO:0005634">
    <property type="term" value="C:nucleus"/>
    <property type="evidence" value="ECO:0007669"/>
    <property type="project" value="UniProtKB-SubCell"/>
</dbReference>
<feature type="domain" description="DDE Tnp4" evidence="9">
    <location>
        <begin position="103"/>
        <end position="161"/>
    </location>
</feature>
<dbReference type="PANTHER" id="PTHR22930">
    <property type="match status" value="1"/>
</dbReference>
<feature type="region of interest" description="Disordered" evidence="8">
    <location>
        <begin position="1"/>
        <end position="26"/>
    </location>
</feature>
<dbReference type="InterPro" id="IPR045249">
    <property type="entry name" value="HARBI1-like"/>
</dbReference>
<evidence type="ECO:0000259" key="9">
    <source>
        <dbReference type="Pfam" id="PF13359"/>
    </source>
</evidence>
<evidence type="ECO:0000256" key="4">
    <source>
        <dbReference type="ARBA" id="ARBA00022722"/>
    </source>
</evidence>
<dbReference type="GO" id="GO:0046872">
    <property type="term" value="F:metal ion binding"/>
    <property type="evidence" value="ECO:0007669"/>
    <property type="project" value="UniProtKB-KW"/>
</dbReference>
<keyword evidence="5" id="KW-0479">Metal-binding</keyword>
<evidence type="ECO:0000256" key="2">
    <source>
        <dbReference type="ARBA" id="ARBA00004123"/>
    </source>
</evidence>
<protein>
    <recommendedName>
        <fullName evidence="9">DDE Tnp4 domain-containing protein</fullName>
    </recommendedName>
</protein>
<evidence type="ECO:0000313" key="11">
    <source>
        <dbReference type="Proteomes" id="UP001187192"/>
    </source>
</evidence>
<evidence type="ECO:0000256" key="5">
    <source>
        <dbReference type="ARBA" id="ARBA00022723"/>
    </source>
</evidence>
<gene>
    <name evidence="10" type="ORF">TIFTF001_033901</name>
</gene>
<evidence type="ECO:0000256" key="7">
    <source>
        <dbReference type="ARBA" id="ARBA00023242"/>
    </source>
</evidence>
<dbReference type="EMBL" id="BTGU01000196">
    <property type="protein sequence ID" value="GMN64832.1"/>
    <property type="molecule type" value="Genomic_DNA"/>
</dbReference>
<keyword evidence="4" id="KW-0540">Nuclease</keyword>
<dbReference type="AlphaFoldDB" id="A0AA88DYY7"/>
<dbReference type="PANTHER" id="PTHR22930:SF251">
    <property type="entry name" value="DDE TNP4 DOMAIN-CONTAINING PROTEIN"/>
    <property type="match status" value="1"/>
</dbReference>
<keyword evidence="6" id="KW-0378">Hydrolase</keyword>
<sequence>MNRFGSTPRHDENAQAAPNEQGEDDDMLARAVVAMINSRRNRPRVPQPMHDSILTGSMRVEEILNGHQDDEFIRPPDYTTVQPLIIEHEGKYRPWFDGCIGAIDGTHVPCVPRRENADCWINRKGFHSQNILAACSFDMKFTYMLARYEGSCHDARMLDEAIAFHGFPMPPPGTEQHGPSMGAMNQMRERKADAMSERYQSYPWYRATLTQT</sequence>
<dbReference type="Pfam" id="PF13359">
    <property type="entry name" value="DDE_Tnp_4"/>
    <property type="match status" value="1"/>
</dbReference>
<evidence type="ECO:0000256" key="8">
    <source>
        <dbReference type="SAM" id="MobiDB-lite"/>
    </source>
</evidence>
<evidence type="ECO:0000313" key="10">
    <source>
        <dbReference type="EMBL" id="GMN64832.1"/>
    </source>
</evidence>